<dbReference type="STRING" id="29367.CLPUN_17310"/>
<evidence type="ECO:0008006" key="4">
    <source>
        <dbReference type="Google" id="ProtNLM"/>
    </source>
</evidence>
<accession>A0A1S8TMZ4</accession>
<keyword evidence="3" id="KW-1185">Reference proteome</keyword>
<proteinExistence type="predicted"/>
<keyword evidence="1" id="KW-0812">Transmembrane</keyword>
<organism evidence="2 3">
    <name type="scientific">Clostridium puniceum</name>
    <dbReference type="NCBI Taxonomy" id="29367"/>
    <lineage>
        <taxon>Bacteria</taxon>
        <taxon>Bacillati</taxon>
        <taxon>Bacillota</taxon>
        <taxon>Clostridia</taxon>
        <taxon>Eubacteriales</taxon>
        <taxon>Clostridiaceae</taxon>
        <taxon>Clostridium</taxon>
    </lineage>
</organism>
<dbReference type="AlphaFoldDB" id="A0A1S8TMZ4"/>
<gene>
    <name evidence="2" type="ORF">CLPUN_17310</name>
</gene>
<feature type="transmembrane region" description="Helical" evidence="1">
    <location>
        <begin position="42"/>
        <end position="63"/>
    </location>
</feature>
<dbReference type="OrthoDB" id="2087000at2"/>
<dbReference type="Proteomes" id="UP000190890">
    <property type="component" value="Unassembled WGS sequence"/>
</dbReference>
<feature type="transmembrane region" description="Helical" evidence="1">
    <location>
        <begin position="117"/>
        <end position="142"/>
    </location>
</feature>
<name>A0A1S8TMZ4_9CLOT</name>
<protein>
    <recommendedName>
        <fullName evidence="4">DUF2178 domain-containing protein</fullName>
    </recommendedName>
</protein>
<reference evidence="2" key="1">
    <citation type="submission" date="2016-05" db="EMBL/GenBank/DDBJ databases">
        <title>Microbial solvent formation.</title>
        <authorList>
            <person name="Poehlein A."/>
            <person name="Montoya Solano J.D."/>
            <person name="Flitsch S."/>
            <person name="Krabben P."/>
            <person name="Duerre P."/>
            <person name="Daniel R."/>
        </authorList>
    </citation>
    <scope>NUCLEOTIDE SEQUENCE [LARGE SCALE GENOMIC DNA]</scope>
    <source>
        <strain evidence="2">DSM 2619</strain>
    </source>
</reference>
<feature type="transmembrane region" description="Helical" evidence="1">
    <location>
        <begin position="12"/>
        <end position="30"/>
    </location>
</feature>
<feature type="transmembrane region" description="Helical" evidence="1">
    <location>
        <begin position="90"/>
        <end position="111"/>
    </location>
</feature>
<keyword evidence="1" id="KW-0472">Membrane</keyword>
<sequence>MRNIKIYNKKKFCSGIVFLLLSLIIIPSTIIRFNDLNTLRIIKYIIADILCVLFGITEIYRSLSSKCTKEDKKNYDERKFLVEMKSKSNAFNITFSICLIITLVCMIALALTKNIVLGGILIGIGSVTIIMMIAEISSCFYYDKRN</sequence>
<evidence type="ECO:0000313" key="3">
    <source>
        <dbReference type="Proteomes" id="UP000190890"/>
    </source>
</evidence>
<evidence type="ECO:0000256" key="1">
    <source>
        <dbReference type="SAM" id="Phobius"/>
    </source>
</evidence>
<keyword evidence="1" id="KW-1133">Transmembrane helix</keyword>
<evidence type="ECO:0000313" key="2">
    <source>
        <dbReference type="EMBL" id="OOM79004.1"/>
    </source>
</evidence>
<dbReference type="EMBL" id="LZZM01000113">
    <property type="protein sequence ID" value="OOM79004.1"/>
    <property type="molecule type" value="Genomic_DNA"/>
</dbReference>
<comment type="caution">
    <text evidence="2">The sequence shown here is derived from an EMBL/GenBank/DDBJ whole genome shotgun (WGS) entry which is preliminary data.</text>
</comment>
<dbReference type="RefSeq" id="WP_077846901.1">
    <property type="nucleotide sequence ID" value="NZ_LZZM01000113.1"/>
</dbReference>